<dbReference type="PANTHER" id="PTHR38791">
    <property type="entry name" value="ZN(II)2CYS6 TRANSCRIPTION FACTOR (EUROFUNG)-RELATED-RELATED"/>
    <property type="match status" value="1"/>
</dbReference>
<proteinExistence type="predicted"/>
<keyword evidence="3" id="KW-1185">Reference proteome</keyword>
<gene>
    <name evidence="2" type="ORF">B5807_01722</name>
</gene>
<evidence type="ECO:0000313" key="2">
    <source>
        <dbReference type="EMBL" id="OSS54289.1"/>
    </source>
</evidence>
<name>A0A1Y2MER1_EPING</name>
<dbReference type="Proteomes" id="UP000193240">
    <property type="component" value="Unassembled WGS sequence"/>
</dbReference>
<dbReference type="EMBL" id="KZ107838">
    <property type="protein sequence ID" value="OSS54289.1"/>
    <property type="molecule type" value="Genomic_DNA"/>
</dbReference>
<reference evidence="2 3" key="1">
    <citation type="journal article" date="2017" name="Genome Announc.">
        <title>Genome sequence of the saprophytic ascomycete Epicoccum nigrum ICMP 19927 strain isolated from New Zealand.</title>
        <authorList>
            <person name="Fokin M."/>
            <person name="Fleetwood D."/>
            <person name="Weir B.S."/>
            <person name="Villas-Boas S.G."/>
        </authorList>
    </citation>
    <scope>NUCLEOTIDE SEQUENCE [LARGE SCALE GENOMIC DNA]</scope>
    <source>
        <strain evidence="2 3">ICMP 19927</strain>
    </source>
</reference>
<dbReference type="PANTHER" id="PTHR38791:SF5">
    <property type="entry name" value="TRANSCRIPTION FACTOR DBAG-RELATED"/>
    <property type="match status" value="1"/>
</dbReference>
<organism evidence="2 3">
    <name type="scientific">Epicoccum nigrum</name>
    <name type="common">Soil fungus</name>
    <name type="synonym">Epicoccum purpurascens</name>
    <dbReference type="NCBI Taxonomy" id="105696"/>
    <lineage>
        <taxon>Eukaryota</taxon>
        <taxon>Fungi</taxon>
        <taxon>Dikarya</taxon>
        <taxon>Ascomycota</taxon>
        <taxon>Pezizomycotina</taxon>
        <taxon>Dothideomycetes</taxon>
        <taxon>Pleosporomycetidae</taxon>
        <taxon>Pleosporales</taxon>
        <taxon>Pleosporineae</taxon>
        <taxon>Didymellaceae</taxon>
        <taxon>Epicoccum</taxon>
    </lineage>
</organism>
<dbReference type="STRING" id="105696.A0A1Y2MER1"/>
<sequence>MDTEAINLDRELNDITALRPKTWQFETVHLEALCKDVYGSSYHIYMDPWFAQMWDILRLCRMHLCKIIRDHIYKGCSCSPPLFSQDEAEAQVARAEHVVRATIEEVCASVPQLTGLRPKSAAPDHSRRQIHPPGTLLDPARPTGMHHVIWPLYAAGSSDLASDGMRQYAIDMLEFIALHIGTQQATVLADGLKGMQVPRSAHAQHTEMVRSTVSESQHAVPI</sequence>
<dbReference type="AlphaFoldDB" id="A0A1Y2MER1"/>
<protein>
    <submittedName>
        <fullName evidence="2">Uncharacterized protein</fullName>
    </submittedName>
</protein>
<evidence type="ECO:0000313" key="3">
    <source>
        <dbReference type="Proteomes" id="UP000193240"/>
    </source>
</evidence>
<dbReference type="InterPro" id="IPR053175">
    <property type="entry name" value="DHMBA_Reg_Transcription_Factor"/>
</dbReference>
<accession>A0A1Y2MER1</accession>
<dbReference type="InParanoid" id="A0A1Y2MER1"/>
<evidence type="ECO:0000256" key="1">
    <source>
        <dbReference type="SAM" id="MobiDB-lite"/>
    </source>
</evidence>
<feature type="region of interest" description="Disordered" evidence="1">
    <location>
        <begin position="117"/>
        <end position="137"/>
    </location>
</feature>